<evidence type="ECO:0000256" key="2">
    <source>
        <dbReference type="ARBA" id="ARBA00022840"/>
    </source>
</evidence>
<evidence type="ECO:0000256" key="1">
    <source>
        <dbReference type="ARBA" id="ARBA00022741"/>
    </source>
</evidence>
<dbReference type="Gene3D" id="3.40.50.300">
    <property type="entry name" value="P-loop containing nucleotide triphosphate hydrolases"/>
    <property type="match status" value="1"/>
</dbReference>
<dbReference type="InterPro" id="IPR002197">
    <property type="entry name" value="HTH_Fis"/>
</dbReference>
<dbReference type="InterPro" id="IPR025662">
    <property type="entry name" value="Sigma_54_int_dom_ATP-bd_1"/>
</dbReference>
<dbReference type="SMART" id="SM00382">
    <property type="entry name" value="AAA"/>
    <property type="match status" value="1"/>
</dbReference>
<keyword evidence="5" id="KW-0804">Transcription</keyword>
<dbReference type="AlphaFoldDB" id="A0A1J5QQY1"/>
<dbReference type="InterPro" id="IPR009057">
    <property type="entry name" value="Homeodomain-like_sf"/>
</dbReference>
<gene>
    <name evidence="7" type="primary">vnfA_2</name>
    <name evidence="7" type="ORF">GALL_321040</name>
</gene>
<dbReference type="PRINTS" id="PR01590">
    <property type="entry name" value="HTHFIS"/>
</dbReference>
<keyword evidence="2" id="KW-0067">ATP-binding</keyword>
<dbReference type="PROSITE" id="PS50045">
    <property type="entry name" value="SIGMA54_INTERACT_4"/>
    <property type="match status" value="1"/>
</dbReference>
<keyword evidence="3" id="KW-0805">Transcription regulation</keyword>
<dbReference type="InterPro" id="IPR025943">
    <property type="entry name" value="Sigma_54_int_dom_ATP-bd_2"/>
</dbReference>
<evidence type="ECO:0000256" key="5">
    <source>
        <dbReference type="ARBA" id="ARBA00023163"/>
    </source>
</evidence>
<comment type="caution">
    <text evidence="7">The sequence shown here is derived from an EMBL/GenBank/DDBJ whole genome shotgun (WGS) entry which is preliminary data.</text>
</comment>
<proteinExistence type="predicted"/>
<dbReference type="InterPro" id="IPR058031">
    <property type="entry name" value="AAA_lid_NorR"/>
</dbReference>
<evidence type="ECO:0000256" key="3">
    <source>
        <dbReference type="ARBA" id="ARBA00023015"/>
    </source>
</evidence>
<dbReference type="InterPro" id="IPR010523">
    <property type="entry name" value="XylR_N"/>
</dbReference>
<dbReference type="SUPFAM" id="SSF46689">
    <property type="entry name" value="Homeodomain-like"/>
    <property type="match status" value="1"/>
</dbReference>
<dbReference type="SUPFAM" id="SSF111126">
    <property type="entry name" value="Ligand-binding domain in the NO signalling and Golgi transport"/>
    <property type="match status" value="1"/>
</dbReference>
<name>A0A1J5QQY1_9ZZZZ</name>
<dbReference type="GO" id="GO:0005524">
    <property type="term" value="F:ATP binding"/>
    <property type="evidence" value="ECO:0007669"/>
    <property type="project" value="UniProtKB-KW"/>
</dbReference>
<dbReference type="PANTHER" id="PTHR32071">
    <property type="entry name" value="TRANSCRIPTIONAL REGULATORY PROTEIN"/>
    <property type="match status" value="1"/>
</dbReference>
<keyword evidence="4" id="KW-0238">DNA-binding</keyword>
<dbReference type="PROSITE" id="PS00688">
    <property type="entry name" value="SIGMA54_INTERACT_3"/>
    <property type="match status" value="1"/>
</dbReference>
<evidence type="ECO:0000259" key="6">
    <source>
        <dbReference type="PROSITE" id="PS50045"/>
    </source>
</evidence>
<dbReference type="InterPro" id="IPR002078">
    <property type="entry name" value="Sigma_54_int"/>
</dbReference>
<dbReference type="Pfam" id="PF02954">
    <property type="entry name" value="HTH_8"/>
    <property type="match status" value="1"/>
</dbReference>
<evidence type="ECO:0000313" key="7">
    <source>
        <dbReference type="EMBL" id="OIQ86033.1"/>
    </source>
</evidence>
<dbReference type="Pfam" id="PF25601">
    <property type="entry name" value="AAA_lid_14"/>
    <property type="match status" value="1"/>
</dbReference>
<dbReference type="Pfam" id="PF06505">
    <property type="entry name" value="XylR_N"/>
    <property type="match status" value="1"/>
</dbReference>
<sequence length="578" mass="63258">MTATPFEDASIPLLTRISEADPDFADLLARLRFCPKDGRIWLDDQRMLLLHQSALAGLRHELVQSLGRAAARGLLTRMGYASGSKDAQMSKRLRQGDPVAGFLAGPQLHALEGIVRVETIRAEVDLEAGHHYGEFLWHSSSEVDAHFAAFGISDEPVCWMQIGYATGYTSVYMGRPILYREVECRGTGAPHCRIIGKPVHEWDDPAPDMVYFQPDALARLVEREHGVQLFQPDDGIPRPGGLVGISSGFTAAHQLLKKVAPTNATVLFLGETGVGKEMFARTLHALSPRADQPFIAINCAAIPDTLVESELFGVERGAFTGAVQSRPGKFERAHGGTIFLDEIGTLNMAAQSKLLRVLQEREVEPVGGQAARRVDVRVVAATNVDLRRAVQKGLFREDLFFRLNVFPVRIPPLRERKEDIPLLVRHFLAKYAARHGRGEAAALTHRALDHLLDYGYPGNVRELENIIERAVILAPENGAPLDVAHLFVQGDEVNAPFFGLSANGQLTDSSQPAPLPAAPGMVEQILGSELPLDTLETMIIEAAVRRADGNLAEAARKLGLTRAQLAYRYRKSGGEEIG</sequence>
<dbReference type="InterPro" id="IPR027417">
    <property type="entry name" value="P-loop_NTPase"/>
</dbReference>
<dbReference type="GO" id="GO:0043565">
    <property type="term" value="F:sequence-specific DNA binding"/>
    <property type="evidence" value="ECO:0007669"/>
    <property type="project" value="InterPro"/>
</dbReference>
<dbReference type="InterPro" id="IPR004096">
    <property type="entry name" value="V4R"/>
</dbReference>
<reference evidence="7" key="1">
    <citation type="submission" date="2016-10" db="EMBL/GenBank/DDBJ databases">
        <title>Sequence of Gallionella enrichment culture.</title>
        <authorList>
            <person name="Poehlein A."/>
            <person name="Muehling M."/>
            <person name="Daniel R."/>
        </authorList>
    </citation>
    <scope>NUCLEOTIDE SEQUENCE</scope>
</reference>
<dbReference type="InterPro" id="IPR003593">
    <property type="entry name" value="AAA+_ATPase"/>
</dbReference>
<feature type="domain" description="Sigma-54 factor interaction" evidence="6">
    <location>
        <begin position="242"/>
        <end position="472"/>
    </location>
</feature>
<dbReference type="SMART" id="SM00989">
    <property type="entry name" value="V4R"/>
    <property type="match status" value="1"/>
</dbReference>
<dbReference type="CDD" id="cd00009">
    <property type="entry name" value="AAA"/>
    <property type="match status" value="1"/>
</dbReference>
<dbReference type="FunFam" id="3.40.50.300:FF:000006">
    <property type="entry name" value="DNA-binding transcriptional regulator NtrC"/>
    <property type="match status" value="1"/>
</dbReference>
<dbReference type="SUPFAM" id="SSF52540">
    <property type="entry name" value="P-loop containing nucleoside triphosphate hydrolases"/>
    <property type="match status" value="1"/>
</dbReference>
<dbReference type="PROSITE" id="PS00675">
    <property type="entry name" value="SIGMA54_INTERACT_1"/>
    <property type="match status" value="1"/>
</dbReference>
<keyword evidence="1" id="KW-0547">Nucleotide-binding</keyword>
<dbReference type="GO" id="GO:0006355">
    <property type="term" value="P:regulation of DNA-templated transcription"/>
    <property type="evidence" value="ECO:0007669"/>
    <property type="project" value="InterPro"/>
</dbReference>
<accession>A0A1J5QQY1</accession>
<dbReference type="Pfam" id="PF00158">
    <property type="entry name" value="Sigma54_activat"/>
    <property type="match status" value="1"/>
</dbReference>
<dbReference type="InterPro" id="IPR025944">
    <property type="entry name" value="Sigma_54_int_dom_CS"/>
</dbReference>
<protein>
    <submittedName>
        <fullName evidence="7">Nitrogen fixation protein VnfA</fullName>
    </submittedName>
</protein>
<organism evidence="7">
    <name type="scientific">mine drainage metagenome</name>
    <dbReference type="NCBI Taxonomy" id="410659"/>
    <lineage>
        <taxon>unclassified sequences</taxon>
        <taxon>metagenomes</taxon>
        <taxon>ecological metagenomes</taxon>
    </lineage>
</organism>
<evidence type="ECO:0000256" key="4">
    <source>
        <dbReference type="ARBA" id="ARBA00023125"/>
    </source>
</evidence>
<dbReference type="Pfam" id="PF02830">
    <property type="entry name" value="V4R"/>
    <property type="match status" value="1"/>
</dbReference>
<dbReference type="EMBL" id="MLJW01000504">
    <property type="protein sequence ID" value="OIQ86033.1"/>
    <property type="molecule type" value="Genomic_DNA"/>
</dbReference>
<dbReference type="Gene3D" id="3.30.1380.20">
    <property type="entry name" value="Trafficking protein particle complex subunit 3"/>
    <property type="match status" value="1"/>
</dbReference>
<dbReference type="Gene3D" id="1.10.8.60">
    <property type="match status" value="1"/>
</dbReference>
<dbReference type="PROSITE" id="PS00676">
    <property type="entry name" value="SIGMA54_INTERACT_2"/>
    <property type="match status" value="1"/>
</dbReference>
<dbReference type="InterPro" id="IPR024096">
    <property type="entry name" value="NO_sig/Golgi_transp_ligand-bd"/>
</dbReference>
<dbReference type="Gene3D" id="1.10.10.60">
    <property type="entry name" value="Homeodomain-like"/>
    <property type="match status" value="1"/>
</dbReference>